<evidence type="ECO:0000256" key="2">
    <source>
        <dbReference type="ARBA" id="ARBA00008520"/>
    </source>
</evidence>
<proteinExistence type="inferred from homology"/>
<evidence type="ECO:0000256" key="5">
    <source>
        <dbReference type="SAM" id="SignalP"/>
    </source>
</evidence>
<comment type="subcellular location">
    <subcellularLocation>
        <location evidence="1">Cell envelope</location>
    </subcellularLocation>
</comment>
<comment type="caution">
    <text evidence="6">The sequence shown here is derived from an EMBL/GenBank/DDBJ whole genome shotgun (WGS) entry which is preliminary data.</text>
</comment>
<protein>
    <submittedName>
        <fullName evidence="6">ABC transporter substrate-binding protein</fullName>
    </submittedName>
</protein>
<evidence type="ECO:0000256" key="1">
    <source>
        <dbReference type="ARBA" id="ARBA00004196"/>
    </source>
</evidence>
<dbReference type="Pfam" id="PF13416">
    <property type="entry name" value="SBP_bac_8"/>
    <property type="match status" value="1"/>
</dbReference>
<name>A0ABW3UZQ0_9BACL</name>
<feature type="chain" id="PRO_5047541303" evidence="5">
    <location>
        <begin position="24"/>
        <end position="442"/>
    </location>
</feature>
<dbReference type="RefSeq" id="WP_345594008.1">
    <property type="nucleotide sequence ID" value="NZ_BAABJG010000052.1"/>
</dbReference>
<dbReference type="PANTHER" id="PTHR43649:SF31">
    <property type="entry name" value="SN-GLYCEROL-3-PHOSPHATE-BINDING PERIPLASMIC PROTEIN UGPB"/>
    <property type="match status" value="1"/>
</dbReference>
<dbReference type="InterPro" id="IPR050490">
    <property type="entry name" value="Bact_solute-bd_prot1"/>
</dbReference>
<keyword evidence="3" id="KW-0813">Transport</keyword>
<dbReference type="PANTHER" id="PTHR43649">
    <property type="entry name" value="ARABINOSE-BINDING PROTEIN-RELATED"/>
    <property type="match status" value="1"/>
</dbReference>
<comment type="similarity">
    <text evidence="2">Belongs to the bacterial solute-binding protein 1 family.</text>
</comment>
<dbReference type="SUPFAM" id="SSF53850">
    <property type="entry name" value="Periplasmic binding protein-like II"/>
    <property type="match status" value="1"/>
</dbReference>
<evidence type="ECO:0000256" key="3">
    <source>
        <dbReference type="ARBA" id="ARBA00022448"/>
    </source>
</evidence>
<dbReference type="InterPro" id="IPR006059">
    <property type="entry name" value="SBP"/>
</dbReference>
<dbReference type="PROSITE" id="PS51257">
    <property type="entry name" value="PROKAR_LIPOPROTEIN"/>
    <property type="match status" value="1"/>
</dbReference>
<feature type="signal peptide" evidence="5">
    <location>
        <begin position="1"/>
        <end position="23"/>
    </location>
</feature>
<accession>A0ABW3UZQ0</accession>
<sequence>MKWNKSIVSVVASSMLISMLAACGGNGGGAGADKGTPDKAAANSDNEPANLVVYSNSGDSPESWNERFGNALKEKFPNYNIKYIQKQSNYGIKELLTSGETIDIYWDSIGGFASGLLDNGLEYDMTDLVKKHQIDLSKIEPSVADSIKQISKDKIYGIPVFNNNMVLYYNKDIFDKFGVPYPKDGMTWTEANKLAQQLTRVDGKTYIGLSSSQTHMLPMNQLSIPFVDAATDKPTIFTNEKWREYFETVFVGPSKAQGYVEYMKELKDAIPYRNEFLKEKNVAMFAWLSSIVFVFPEEFQSMNWDMVSLPTFDSLPKVGSQAYPTYFTVTSMSKQRDQAMNVIKYLISEEHQTKLSKIGMMPVLDNDAVKKVYGQESIFKGKNFGASFYNKFAPIPEKSRYDSLMLTPYAKAVPKIILTGDYNTVFRATEEDTMKKIADAKK</sequence>
<keyword evidence="4 5" id="KW-0732">Signal</keyword>
<evidence type="ECO:0000313" key="6">
    <source>
        <dbReference type="EMBL" id="MFD1225271.1"/>
    </source>
</evidence>
<evidence type="ECO:0000313" key="7">
    <source>
        <dbReference type="Proteomes" id="UP001597180"/>
    </source>
</evidence>
<dbReference type="Proteomes" id="UP001597180">
    <property type="component" value="Unassembled WGS sequence"/>
</dbReference>
<dbReference type="Gene3D" id="3.40.190.10">
    <property type="entry name" value="Periplasmic binding protein-like II"/>
    <property type="match status" value="1"/>
</dbReference>
<gene>
    <name evidence="6" type="ORF">ACFQ4B_34845</name>
</gene>
<dbReference type="EMBL" id="JBHTLU010000058">
    <property type="protein sequence ID" value="MFD1225271.1"/>
    <property type="molecule type" value="Genomic_DNA"/>
</dbReference>
<keyword evidence="7" id="KW-1185">Reference proteome</keyword>
<evidence type="ECO:0000256" key="4">
    <source>
        <dbReference type="ARBA" id="ARBA00022729"/>
    </source>
</evidence>
<organism evidence="6 7">
    <name type="scientific">Paenibacillus vulneris</name>
    <dbReference type="NCBI Taxonomy" id="1133364"/>
    <lineage>
        <taxon>Bacteria</taxon>
        <taxon>Bacillati</taxon>
        <taxon>Bacillota</taxon>
        <taxon>Bacilli</taxon>
        <taxon>Bacillales</taxon>
        <taxon>Paenibacillaceae</taxon>
        <taxon>Paenibacillus</taxon>
    </lineage>
</organism>
<reference evidence="7" key="1">
    <citation type="journal article" date="2019" name="Int. J. Syst. Evol. Microbiol.">
        <title>The Global Catalogue of Microorganisms (GCM) 10K type strain sequencing project: providing services to taxonomists for standard genome sequencing and annotation.</title>
        <authorList>
            <consortium name="The Broad Institute Genomics Platform"/>
            <consortium name="The Broad Institute Genome Sequencing Center for Infectious Disease"/>
            <person name="Wu L."/>
            <person name="Ma J."/>
        </authorList>
    </citation>
    <scope>NUCLEOTIDE SEQUENCE [LARGE SCALE GENOMIC DNA]</scope>
    <source>
        <strain evidence="7">CCUG 53270</strain>
    </source>
</reference>